<sequence length="122" mass="13452">MVVQEEGLCKVVCWNPPPPGWYLVNTDGARHLYSGHATCGGVIRDCFGTWCLGYTSVVNHIDAWVKRDWLIQCRRIHRNGSKVTNALAKLADLSHLNCLCFSVPPSLVAGLLQADVDMLTVS</sequence>
<name>A0ABR1ZNS5_9ROSI</name>
<proteinExistence type="predicted"/>
<evidence type="ECO:0000313" key="1">
    <source>
        <dbReference type="EMBL" id="KAK8482311.1"/>
    </source>
</evidence>
<dbReference type="EMBL" id="JBBPBN010000799">
    <property type="protein sequence ID" value="KAK8482311.1"/>
    <property type="molecule type" value="Genomic_DNA"/>
</dbReference>
<organism evidence="1 2">
    <name type="scientific">Hibiscus sabdariffa</name>
    <name type="common">roselle</name>
    <dbReference type="NCBI Taxonomy" id="183260"/>
    <lineage>
        <taxon>Eukaryota</taxon>
        <taxon>Viridiplantae</taxon>
        <taxon>Streptophyta</taxon>
        <taxon>Embryophyta</taxon>
        <taxon>Tracheophyta</taxon>
        <taxon>Spermatophyta</taxon>
        <taxon>Magnoliopsida</taxon>
        <taxon>eudicotyledons</taxon>
        <taxon>Gunneridae</taxon>
        <taxon>Pentapetalae</taxon>
        <taxon>rosids</taxon>
        <taxon>malvids</taxon>
        <taxon>Malvales</taxon>
        <taxon>Malvaceae</taxon>
        <taxon>Malvoideae</taxon>
        <taxon>Hibiscus</taxon>
    </lineage>
</organism>
<dbReference type="PANTHER" id="PTHR47723">
    <property type="entry name" value="OS05G0353850 PROTEIN"/>
    <property type="match status" value="1"/>
</dbReference>
<dbReference type="InterPro" id="IPR053151">
    <property type="entry name" value="RNase_H-like"/>
</dbReference>
<comment type="caution">
    <text evidence="1">The sequence shown here is derived from an EMBL/GenBank/DDBJ whole genome shotgun (WGS) entry which is preliminary data.</text>
</comment>
<reference evidence="1 2" key="1">
    <citation type="journal article" date="2024" name="G3 (Bethesda)">
        <title>Genome assembly of Hibiscus sabdariffa L. provides insights into metabolisms of medicinal natural products.</title>
        <authorList>
            <person name="Kim T."/>
        </authorList>
    </citation>
    <scope>NUCLEOTIDE SEQUENCE [LARGE SCALE GENOMIC DNA]</scope>
    <source>
        <strain evidence="1">TK-2024</strain>
        <tissue evidence="1">Old leaves</tissue>
    </source>
</reference>
<gene>
    <name evidence="1" type="ORF">V6N11_030619</name>
</gene>
<keyword evidence="2" id="KW-1185">Reference proteome</keyword>
<evidence type="ECO:0000313" key="2">
    <source>
        <dbReference type="Proteomes" id="UP001396334"/>
    </source>
</evidence>
<dbReference type="PANTHER" id="PTHR47723:SF13">
    <property type="entry name" value="PUTATIVE-RELATED"/>
    <property type="match status" value="1"/>
</dbReference>
<accession>A0ABR1ZNS5</accession>
<dbReference type="Proteomes" id="UP001396334">
    <property type="component" value="Unassembled WGS sequence"/>
</dbReference>
<evidence type="ECO:0008006" key="3">
    <source>
        <dbReference type="Google" id="ProtNLM"/>
    </source>
</evidence>
<protein>
    <recommendedName>
        <fullName evidence="3">RNase H type-1 domain-containing protein</fullName>
    </recommendedName>
</protein>